<keyword evidence="2" id="KW-1185">Reference proteome</keyword>
<evidence type="ECO:0000313" key="2">
    <source>
        <dbReference type="Proteomes" id="UP001057402"/>
    </source>
</evidence>
<gene>
    <name evidence="1" type="ORF">MLD38_027047</name>
</gene>
<protein>
    <submittedName>
        <fullName evidence="1">Uncharacterized protein</fullName>
    </submittedName>
</protein>
<organism evidence="1 2">
    <name type="scientific">Melastoma candidum</name>
    <dbReference type="NCBI Taxonomy" id="119954"/>
    <lineage>
        <taxon>Eukaryota</taxon>
        <taxon>Viridiplantae</taxon>
        <taxon>Streptophyta</taxon>
        <taxon>Embryophyta</taxon>
        <taxon>Tracheophyta</taxon>
        <taxon>Spermatophyta</taxon>
        <taxon>Magnoliopsida</taxon>
        <taxon>eudicotyledons</taxon>
        <taxon>Gunneridae</taxon>
        <taxon>Pentapetalae</taxon>
        <taxon>rosids</taxon>
        <taxon>malvids</taxon>
        <taxon>Myrtales</taxon>
        <taxon>Melastomataceae</taxon>
        <taxon>Melastomatoideae</taxon>
        <taxon>Melastomateae</taxon>
        <taxon>Melastoma</taxon>
    </lineage>
</organism>
<reference evidence="2" key="1">
    <citation type="journal article" date="2023" name="Front. Plant Sci.">
        <title>Chromosomal-level genome assembly of Melastoma candidum provides insights into trichome evolution.</title>
        <authorList>
            <person name="Zhong Y."/>
            <person name="Wu W."/>
            <person name="Sun C."/>
            <person name="Zou P."/>
            <person name="Liu Y."/>
            <person name="Dai S."/>
            <person name="Zhou R."/>
        </authorList>
    </citation>
    <scope>NUCLEOTIDE SEQUENCE [LARGE SCALE GENOMIC DNA]</scope>
</reference>
<accession>A0ACB9P0G0</accession>
<proteinExistence type="predicted"/>
<comment type="caution">
    <text evidence="1">The sequence shown here is derived from an EMBL/GenBank/DDBJ whole genome shotgun (WGS) entry which is preliminary data.</text>
</comment>
<sequence>MLPRSRTLPSRIYNGVVEERHDIRSYFEVESQTKPHADTEAIDPQSNYSKCFDDDGRLKRTGTFWTATSHIITAVIGSGVLSLAWAIAQLGWVAGPAVMVLFALVNLYTSNLLSQCYRSGDPDTGPRNHTYSEAVKAIMGGRMVAICGLVQYLNLFGVAIGYTIAASVSMMAIKRSNCFHASGGKDPCHMSSNGYMITFGISEIVLSQIPDFDQVWWLSIVAAIMSFTYSTVGLGLGIGKVAENRVFKGSLTGIRIGTPTHAGTVTSTEKLWRSFQALGAIAFAYSFSLILIEIQDTVRSPPAEHKTMKKATLFSIAVTTMFYLLCGCMGYAAFGDLAPGNLLTGFGFYNPYWLLDIANVAIVVHLVGAYQVYCQPLFAFIEKWSAHKWSKSDFVTAEYDIPIPFFGIYQLNLFRLVWRTAFVLLTTVIAMLMPFFNDIVGILGALGFWPLTVYFPIEMYIASKKIGRWTSTWVGLQILSMTCLFVSVVAAVGSIAEVVLDLKTYKPFKTSY</sequence>
<name>A0ACB9P0G0_9MYRT</name>
<dbReference type="EMBL" id="CM042886">
    <property type="protein sequence ID" value="KAI4342415.1"/>
    <property type="molecule type" value="Genomic_DNA"/>
</dbReference>
<dbReference type="Proteomes" id="UP001057402">
    <property type="component" value="Chromosome 7"/>
</dbReference>
<evidence type="ECO:0000313" key="1">
    <source>
        <dbReference type="EMBL" id="KAI4342415.1"/>
    </source>
</evidence>